<name>H0HNJ0_9HYPH</name>
<dbReference type="EMBL" id="AHAM01000058">
    <property type="protein sequence ID" value="EHK57643.1"/>
    <property type="molecule type" value="Genomic_DNA"/>
</dbReference>
<sequence>MFDLKSEDGSVRKTQFKSPIPAGADQESGKRATRVAALDKPDMIELHHRLLDYYTRELDRQFDNRQDMAGDEDYYDNIQWSAEDKETLNDRGQDALVYNVISASVDWVTGTEKRARTDFKVLPRRKEEAKPAEKKTQLLKYLSDVNREPFHISRSFEDAVKVGLGWIEDGVQEEDEDEPLYTRYENWRNMLWDSAATELDLKDARYVIRSKWADLDVACAIFKKRKGLLERSAADNDDYHHLDYYGDQAMDEQELSLEQAGQSRTSDRIQGYQRRRVRLIEMWIRLPVEVEKVKGGRFTGEIYDPHSPGHREEVERGEAETVKRVTMRMHVAIFTTAGMLWFSESPYRHNRFPFTPIWGHRRGRDGMPYGMIRRLKDIQKDINKRASKALHILSTSKVIMDEDALPDDMTIEEFLEEISRPDAVIRKKAGKTIDINADRDLSQWHLELMSRSISMIQQASGVTDELLGRKTNATSGVAIGKRQDQGSLATAKYFDNLLLAWQIHGEKLLANVEQFMSEQKSFRITNMRGKPEYVDVNDGLPENDIVRCKADYIISEGAFHATMRAAAVDSLLEAMSKMTPELAVLFMDLVVENMDLPNREEIVKRIRAATGQRDPDAEEPTEEEIAQAQAQQAAGQAQQAMLEAQLKKLMAEGDKIAAQAEELRSKISGHHVDAQQKALDAAAMAIAMPPATHIADHILAESGFVSQTDKNEAMAALAQQAAAQQQPQAPGLGAPAPQQPQAANEQFGLMQAA</sequence>
<organism evidence="2 3">
    <name type="scientific">Mesorhizobium alhagi CCNWXJ12-2</name>
    <dbReference type="NCBI Taxonomy" id="1107882"/>
    <lineage>
        <taxon>Bacteria</taxon>
        <taxon>Pseudomonadati</taxon>
        <taxon>Pseudomonadota</taxon>
        <taxon>Alphaproteobacteria</taxon>
        <taxon>Hyphomicrobiales</taxon>
        <taxon>Phyllobacteriaceae</taxon>
        <taxon>Allomesorhizobium</taxon>
    </lineage>
</organism>
<dbReference type="Pfam" id="PF16510">
    <property type="entry name" value="P22_portal"/>
    <property type="match status" value="1"/>
</dbReference>
<protein>
    <recommendedName>
        <fullName evidence="4">Portal protein</fullName>
    </recommendedName>
</protein>
<reference evidence="2 3" key="1">
    <citation type="journal article" date="2012" name="J. Bacteriol.">
        <title>Draft Genome Sequence of Mesorhizobium alhagi CCNWXJ12-2T, a Novel Salt-Resistant Species Isolated from the Desert of Northwestern China.</title>
        <authorList>
            <person name="Zhou M."/>
            <person name="Chen W."/>
            <person name="Chen H."/>
            <person name="Wei G."/>
        </authorList>
    </citation>
    <scope>NUCLEOTIDE SEQUENCE [LARGE SCALE GENOMIC DNA]</scope>
    <source>
        <strain evidence="2 3">CCNWXJ12-2</strain>
    </source>
</reference>
<feature type="compositionally biased region" description="Low complexity" evidence="1">
    <location>
        <begin position="716"/>
        <end position="743"/>
    </location>
</feature>
<evidence type="ECO:0000313" key="2">
    <source>
        <dbReference type="EMBL" id="EHK57643.1"/>
    </source>
</evidence>
<feature type="compositionally biased region" description="Basic and acidic residues" evidence="1">
    <location>
        <begin position="1"/>
        <end position="11"/>
    </location>
</feature>
<evidence type="ECO:0008006" key="4">
    <source>
        <dbReference type="Google" id="ProtNLM"/>
    </source>
</evidence>
<dbReference type="Proteomes" id="UP000003250">
    <property type="component" value="Unassembled WGS sequence"/>
</dbReference>
<dbReference type="AlphaFoldDB" id="H0HNJ0"/>
<proteinExistence type="predicted"/>
<evidence type="ECO:0000313" key="3">
    <source>
        <dbReference type="Proteomes" id="UP000003250"/>
    </source>
</evidence>
<gene>
    <name evidence="2" type="ORF">MAXJ12_08564</name>
</gene>
<feature type="region of interest" description="Disordered" evidence="1">
    <location>
        <begin position="716"/>
        <end position="753"/>
    </location>
</feature>
<dbReference type="RefSeq" id="WP_008835352.1">
    <property type="nucleotide sequence ID" value="NZ_AHAM01000058.1"/>
</dbReference>
<evidence type="ECO:0000256" key="1">
    <source>
        <dbReference type="SAM" id="MobiDB-lite"/>
    </source>
</evidence>
<feature type="region of interest" description="Disordered" evidence="1">
    <location>
        <begin position="1"/>
        <end position="31"/>
    </location>
</feature>
<dbReference type="InterPro" id="IPR032427">
    <property type="entry name" value="P22_portal"/>
</dbReference>
<dbReference type="OrthoDB" id="1632915at2"/>
<accession>H0HNJ0</accession>
<dbReference type="PATRIC" id="fig|1107882.3.peg.1671"/>
<keyword evidence="3" id="KW-1185">Reference proteome</keyword>